<evidence type="ECO:0000313" key="2">
    <source>
        <dbReference type="EMBL" id="GAA3998824.1"/>
    </source>
</evidence>
<protein>
    <recommendedName>
        <fullName evidence="1">Surface lipoprotein assembly modifier C-terminal domain-containing protein</fullName>
    </recommendedName>
</protein>
<gene>
    <name evidence="2" type="ORF">GCM10022211_05780</name>
</gene>
<reference evidence="3" key="1">
    <citation type="journal article" date="2019" name="Int. J. Syst. Evol. Microbiol.">
        <title>The Global Catalogue of Microorganisms (GCM) 10K type strain sequencing project: providing services to taxonomists for standard genome sequencing and annotation.</title>
        <authorList>
            <consortium name="The Broad Institute Genomics Platform"/>
            <consortium name="The Broad Institute Genome Sequencing Center for Infectious Disease"/>
            <person name="Wu L."/>
            <person name="Ma J."/>
        </authorList>
    </citation>
    <scope>NUCLEOTIDE SEQUENCE [LARGE SCALE GENOMIC DNA]</scope>
    <source>
        <strain evidence="3">JCM 16603</strain>
    </source>
</reference>
<dbReference type="Proteomes" id="UP001501310">
    <property type="component" value="Unassembled WGS sequence"/>
</dbReference>
<comment type="caution">
    <text evidence="2">The sequence shown here is derived from an EMBL/GenBank/DDBJ whole genome shotgun (WGS) entry which is preliminary data.</text>
</comment>
<dbReference type="InterPro" id="IPR007655">
    <property type="entry name" value="Slam_C"/>
</dbReference>
<dbReference type="SUPFAM" id="SSF48452">
    <property type="entry name" value="TPR-like"/>
    <property type="match status" value="1"/>
</dbReference>
<name>A0ABP7RKM0_9SPHN</name>
<evidence type="ECO:0000259" key="1">
    <source>
        <dbReference type="Pfam" id="PF04575"/>
    </source>
</evidence>
<organism evidence="2 3">
    <name type="scientific">Sphingomonas humi</name>
    <dbReference type="NCBI Taxonomy" id="335630"/>
    <lineage>
        <taxon>Bacteria</taxon>
        <taxon>Pseudomonadati</taxon>
        <taxon>Pseudomonadota</taxon>
        <taxon>Alphaproteobacteria</taxon>
        <taxon>Sphingomonadales</taxon>
        <taxon>Sphingomonadaceae</taxon>
        <taxon>Sphingomonas</taxon>
    </lineage>
</organism>
<dbReference type="Pfam" id="PF04575">
    <property type="entry name" value="SlipAM"/>
    <property type="match status" value="1"/>
</dbReference>
<dbReference type="InterPro" id="IPR011990">
    <property type="entry name" value="TPR-like_helical_dom_sf"/>
</dbReference>
<dbReference type="EMBL" id="BAAAZD010000001">
    <property type="protein sequence ID" value="GAA3998824.1"/>
    <property type="molecule type" value="Genomic_DNA"/>
</dbReference>
<accession>A0ABP7RKM0</accession>
<dbReference type="RefSeq" id="WP_344708655.1">
    <property type="nucleotide sequence ID" value="NZ_BAAAZD010000001.1"/>
</dbReference>
<keyword evidence="3" id="KW-1185">Reference proteome</keyword>
<evidence type="ECO:0000313" key="3">
    <source>
        <dbReference type="Proteomes" id="UP001501310"/>
    </source>
</evidence>
<sequence>MLSILALASFATAGALPAPRCEGGRCTGLTAAHLIRLADQRAAAQDRESARALLMKVLQDREPAARAQARFGLARLAESAGDLPAAERWYRAVLDEQPAAAAVRLALGRVLAQQRKTIAAGRELRRAQAAGLPPEVARTVERIVSLLRNDAPYGGSFEFAFAPDSNINRSTRSDTVTAFGLPFALDEGSRGRSGVGLAFAGQLFGRVPVGDHQLTVALTSQGNVYKHRAANETYTTLSAGPQFRFGNMQLSASALAGRGAQGGQHTSDSYGIDTKARFPVGRTTAVALAAVAIHERNRRNEALDSTSYGASAAVEKALSPRLYARATTNVTRVASVTAPLSSWSLGGGLTLIRQLGPFTATMGGEIRHLRGDEPFFVFGRARRDTFLQGSLGVIARPLAVSGFAPVVRVTHSRNQSKIELYDYTRSRIEFGVTRDF</sequence>
<dbReference type="Gene3D" id="1.25.40.10">
    <property type="entry name" value="Tetratricopeptide repeat domain"/>
    <property type="match status" value="1"/>
</dbReference>
<proteinExistence type="predicted"/>
<feature type="domain" description="Surface lipoprotein assembly modifier C-terminal" evidence="1">
    <location>
        <begin position="157"/>
        <end position="436"/>
    </location>
</feature>